<comment type="caution">
    <text evidence="2">The sequence shown here is derived from an EMBL/GenBank/DDBJ whole genome shotgun (WGS) entry which is preliminary data.</text>
</comment>
<reference evidence="2 3" key="1">
    <citation type="submission" date="2023-03" db="EMBL/GenBank/DDBJ databases">
        <title>WGS of Gossypium arboreum.</title>
        <authorList>
            <person name="Yu D."/>
        </authorList>
    </citation>
    <scope>NUCLEOTIDE SEQUENCE [LARGE SCALE GENOMIC DNA]</scope>
    <source>
        <tissue evidence="2">Leaf</tissue>
    </source>
</reference>
<organism evidence="2 3">
    <name type="scientific">Gossypium arboreum</name>
    <name type="common">Tree cotton</name>
    <name type="synonym">Gossypium nanking</name>
    <dbReference type="NCBI Taxonomy" id="29729"/>
    <lineage>
        <taxon>Eukaryota</taxon>
        <taxon>Viridiplantae</taxon>
        <taxon>Streptophyta</taxon>
        <taxon>Embryophyta</taxon>
        <taxon>Tracheophyta</taxon>
        <taxon>Spermatophyta</taxon>
        <taxon>Magnoliopsida</taxon>
        <taxon>eudicotyledons</taxon>
        <taxon>Gunneridae</taxon>
        <taxon>Pentapetalae</taxon>
        <taxon>rosids</taxon>
        <taxon>malvids</taxon>
        <taxon>Malvales</taxon>
        <taxon>Malvaceae</taxon>
        <taxon>Malvoideae</taxon>
        <taxon>Gossypium</taxon>
    </lineage>
</organism>
<feature type="coiled-coil region" evidence="1">
    <location>
        <begin position="40"/>
        <end position="67"/>
    </location>
</feature>
<dbReference type="EMBL" id="JARKNE010000010">
    <property type="protein sequence ID" value="KAK5793763.1"/>
    <property type="molecule type" value="Genomic_DNA"/>
</dbReference>
<keyword evidence="3" id="KW-1185">Reference proteome</keyword>
<name>A0ABR0NFI8_GOSAR</name>
<dbReference type="Proteomes" id="UP001358586">
    <property type="component" value="Chromosome 10"/>
</dbReference>
<protein>
    <submittedName>
        <fullName evidence="2">Uncharacterized protein</fullName>
    </submittedName>
</protein>
<sequence>MPEKVNKNIYPSRSSNYTKKPSLQEFILSPQVVLVEADMNRRLQERLTFVEKEVEKLHEEIVSKRADKCVLEVTIKSMDEQHKVTMANLVKSHEEALEKYKRKTMQSFQDYLPDLKHNFLLHT</sequence>
<evidence type="ECO:0000313" key="2">
    <source>
        <dbReference type="EMBL" id="KAK5793763.1"/>
    </source>
</evidence>
<gene>
    <name evidence="2" type="ORF">PVK06_034920</name>
</gene>
<accession>A0ABR0NFI8</accession>
<evidence type="ECO:0000313" key="3">
    <source>
        <dbReference type="Proteomes" id="UP001358586"/>
    </source>
</evidence>
<keyword evidence="1" id="KW-0175">Coiled coil</keyword>
<evidence type="ECO:0000256" key="1">
    <source>
        <dbReference type="SAM" id="Coils"/>
    </source>
</evidence>
<proteinExistence type="predicted"/>